<reference evidence="4 5" key="1">
    <citation type="submission" date="2020-04" db="EMBL/GenBank/DDBJ databases">
        <title>Molecular characterization of pseudomonads from Agaricus bisporus reveal novel blotch 2 pathogens in Western Europe.</title>
        <authorList>
            <person name="Taparia T."/>
            <person name="Krijger M."/>
            <person name="Haynes E."/>
            <person name="Elpinstone J.G."/>
            <person name="Noble R."/>
            <person name="Van Der Wolf J."/>
        </authorList>
    </citation>
    <scope>NUCLEOTIDE SEQUENCE [LARGE SCALE GENOMIC DNA]</scope>
    <source>
        <strain evidence="3 5">IPO3781</strain>
        <strain evidence="2 4">IPO3782</strain>
    </source>
</reference>
<dbReference type="Pfam" id="PF06551">
    <property type="entry name" value="DUF1120"/>
    <property type="match status" value="1"/>
</dbReference>
<evidence type="ECO:0000313" key="2">
    <source>
        <dbReference type="EMBL" id="NWE17416.1"/>
    </source>
</evidence>
<evidence type="ECO:0000256" key="1">
    <source>
        <dbReference type="SAM" id="SignalP"/>
    </source>
</evidence>
<keyword evidence="1" id="KW-0732">Signal</keyword>
<dbReference type="RefSeq" id="WP_177040765.1">
    <property type="nucleotide sequence ID" value="NZ_JACAOQ010000020.1"/>
</dbReference>
<sequence>MNKHLIALASTLLIAGTSSAYAASTVDLAVKGIITPNACTPTLSGGGVIDHGKMSAKDLNATAITPLPAASLQMTMTCDAQIAFALKATDNRQGSGNGSYFGMGLINGNQKLGSYSLELTTPLADTEAVQSIASFDGGTTWEPYTNFENGLLLSVATMADSSTPRPTQSLVANISYSGYINRTDGLDLSNEVNIDGSATIEVMYL</sequence>
<dbReference type="EMBL" id="JACARF010000070">
    <property type="protein sequence ID" value="NWE80138.1"/>
    <property type="molecule type" value="Genomic_DNA"/>
</dbReference>
<organism evidence="2 4">
    <name type="scientific">Pseudomonas yamanorum</name>
    <dbReference type="NCBI Taxonomy" id="515393"/>
    <lineage>
        <taxon>Bacteria</taxon>
        <taxon>Pseudomonadati</taxon>
        <taxon>Pseudomonadota</taxon>
        <taxon>Gammaproteobacteria</taxon>
        <taxon>Pseudomonadales</taxon>
        <taxon>Pseudomonadaceae</taxon>
        <taxon>Pseudomonas</taxon>
    </lineage>
</organism>
<gene>
    <name evidence="2" type="ORF">HX822_31155</name>
    <name evidence="3" type="ORF">HX828_31725</name>
</gene>
<evidence type="ECO:0000313" key="3">
    <source>
        <dbReference type="EMBL" id="NWE80138.1"/>
    </source>
</evidence>
<feature type="chain" id="PRO_5036407137" evidence="1">
    <location>
        <begin position="23"/>
        <end position="205"/>
    </location>
</feature>
<evidence type="ECO:0000313" key="5">
    <source>
        <dbReference type="Proteomes" id="UP000537188"/>
    </source>
</evidence>
<dbReference type="Proteomes" id="UP000537188">
    <property type="component" value="Unassembled WGS sequence"/>
</dbReference>
<dbReference type="EMBL" id="JACARG010000081">
    <property type="protein sequence ID" value="NWE17416.1"/>
    <property type="molecule type" value="Genomic_DNA"/>
</dbReference>
<dbReference type="Proteomes" id="UP000531950">
    <property type="component" value="Unassembled WGS sequence"/>
</dbReference>
<name>A0A7Y8JTE4_9PSED</name>
<dbReference type="AlphaFoldDB" id="A0A7Y8JTE4"/>
<accession>A0A7Y8JTE4</accession>
<comment type="caution">
    <text evidence="2">The sequence shown here is derived from an EMBL/GenBank/DDBJ whole genome shotgun (WGS) entry which is preliminary data.</text>
</comment>
<protein>
    <submittedName>
        <fullName evidence="2">DUF1120 domain-containing protein</fullName>
    </submittedName>
</protein>
<feature type="signal peptide" evidence="1">
    <location>
        <begin position="1"/>
        <end position="22"/>
    </location>
</feature>
<evidence type="ECO:0000313" key="4">
    <source>
        <dbReference type="Proteomes" id="UP000531950"/>
    </source>
</evidence>
<dbReference type="InterPro" id="IPR010546">
    <property type="entry name" value="DUF1120"/>
</dbReference>
<proteinExistence type="predicted"/>